<feature type="transmembrane region" description="Helical" evidence="7">
    <location>
        <begin position="70"/>
        <end position="91"/>
    </location>
</feature>
<feature type="transmembrane region" description="Helical" evidence="7">
    <location>
        <begin position="197"/>
        <end position="225"/>
    </location>
</feature>
<keyword evidence="2 7" id="KW-0813">Transport</keyword>
<keyword evidence="4 7" id="KW-0812">Transmembrane</keyword>
<evidence type="ECO:0000313" key="10">
    <source>
        <dbReference type="Proteomes" id="UP000271031"/>
    </source>
</evidence>
<dbReference type="OrthoDB" id="9788108at2"/>
<proteinExistence type="inferred from homology"/>
<dbReference type="SUPFAM" id="SSF160964">
    <property type="entry name" value="MalF N-terminal region-like"/>
    <property type="match status" value="1"/>
</dbReference>
<dbReference type="EMBL" id="RHHQ01000012">
    <property type="protein sequence ID" value="RNB87529.1"/>
    <property type="molecule type" value="Genomic_DNA"/>
</dbReference>
<feature type="transmembrane region" description="Helical" evidence="7">
    <location>
        <begin position="257"/>
        <end position="277"/>
    </location>
</feature>
<dbReference type="Pfam" id="PF00528">
    <property type="entry name" value="BPD_transp_1"/>
    <property type="match status" value="1"/>
</dbReference>
<comment type="caution">
    <text evidence="9">The sequence shown here is derived from an EMBL/GenBank/DDBJ whole genome shotgun (WGS) entry which is preliminary data.</text>
</comment>
<dbReference type="PANTHER" id="PTHR30193:SF37">
    <property type="entry name" value="INNER MEMBRANE ABC TRANSPORTER PERMEASE PROTEIN YCJO"/>
    <property type="match status" value="1"/>
</dbReference>
<dbReference type="InterPro" id="IPR035906">
    <property type="entry name" value="MetI-like_sf"/>
</dbReference>
<dbReference type="CDD" id="cd06261">
    <property type="entry name" value="TM_PBP2"/>
    <property type="match status" value="1"/>
</dbReference>
<name>A0A3M8DIW2_9BACL</name>
<sequence>MKRTDMLWAYAMIAPTLLGLVVFYIWPLLQTIYLSFTKWGAFGKYKWIGLQNYEKLFSDVQLLTALKNTLIYTVLSVPFSIAFSILAAVLLNQKIKGVSFYRTLYFLPVVTMAAAVAMVWRWLFNADFGLINYFLGLFSIQGPRWITDPSIALYAVVIVAIWSSVGYNMVIFLAGLQGIPRMYYEAAELDGASRLRQFFTITLPLLTPSIFFVSITSLIGAFQVFDLIYMMVGNSALEKTQTIAYLFYKYAFVTGEGGYAAAIAVLLLAIILLVTVVQVKMQKRWVHYD</sequence>
<dbReference type="RefSeq" id="WP_122919224.1">
    <property type="nucleotide sequence ID" value="NZ_RHHQ01000012.1"/>
</dbReference>
<dbReference type="Gene3D" id="1.10.3720.10">
    <property type="entry name" value="MetI-like"/>
    <property type="match status" value="1"/>
</dbReference>
<comment type="subcellular location">
    <subcellularLocation>
        <location evidence="1 7">Cell membrane</location>
        <topology evidence="1 7">Multi-pass membrane protein</topology>
    </subcellularLocation>
</comment>
<reference evidence="9 10" key="1">
    <citation type="submission" date="2018-10" db="EMBL/GenBank/DDBJ databases">
        <title>Phylogenomics of Brevibacillus.</title>
        <authorList>
            <person name="Dunlap C."/>
        </authorList>
    </citation>
    <scope>NUCLEOTIDE SEQUENCE [LARGE SCALE GENOMIC DNA]</scope>
    <source>
        <strain evidence="9 10">JCM 15716</strain>
    </source>
</reference>
<dbReference type="Proteomes" id="UP000271031">
    <property type="component" value="Unassembled WGS sequence"/>
</dbReference>
<dbReference type="PROSITE" id="PS50928">
    <property type="entry name" value="ABC_TM1"/>
    <property type="match status" value="1"/>
</dbReference>
<dbReference type="SUPFAM" id="SSF161098">
    <property type="entry name" value="MetI-like"/>
    <property type="match status" value="1"/>
</dbReference>
<evidence type="ECO:0000256" key="7">
    <source>
        <dbReference type="RuleBase" id="RU363032"/>
    </source>
</evidence>
<dbReference type="GO" id="GO:0005886">
    <property type="term" value="C:plasma membrane"/>
    <property type="evidence" value="ECO:0007669"/>
    <property type="project" value="UniProtKB-SubCell"/>
</dbReference>
<comment type="similarity">
    <text evidence="7">Belongs to the binding-protein-dependent transport system permease family.</text>
</comment>
<evidence type="ECO:0000256" key="1">
    <source>
        <dbReference type="ARBA" id="ARBA00004651"/>
    </source>
</evidence>
<keyword evidence="6 7" id="KW-0472">Membrane</keyword>
<feature type="transmembrane region" description="Helical" evidence="7">
    <location>
        <begin position="7"/>
        <end position="26"/>
    </location>
</feature>
<evidence type="ECO:0000256" key="3">
    <source>
        <dbReference type="ARBA" id="ARBA00022475"/>
    </source>
</evidence>
<organism evidence="9 10">
    <name type="scientific">Brevibacillus fluminis</name>
    <dbReference type="NCBI Taxonomy" id="511487"/>
    <lineage>
        <taxon>Bacteria</taxon>
        <taxon>Bacillati</taxon>
        <taxon>Bacillota</taxon>
        <taxon>Bacilli</taxon>
        <taxon>Bacillales</taxon>
        <taxon>Paenibacillaceae</taxon>
        <taxon>Brevibacillus</taxon>
    </lineage>
</organism>
<dbReference type="AlphaFoldDB" id="A0A3M8DIW2"/>
<evidence type="ECO:0000256" key="6">
    <source>
        <dbReference type="ARBA" id="ARBA00023136"/>
    </source>
</evidence>
<evidence type="ECO:0000256" key="2">
    <source>
        <dbReference type="ARBA" id="ARBA00022448"/>
    </source>
</evidence>
<evidence type="ECO:0000313" key="9">
    <source>
        <dbReference type="EMBL" id="RNB87529.1"/>
    </source>
</evidence>
<dbReference type="InterPro" id="IPR051393">
    <property type="entry name" value="ABC_transporter_permease"/>
</dbReference>
<accession>A0A3M8DIW2</accession>
<feature type="domain" description="ABC transmembrane type-1" evidence="8">
    <location>
        <begin position="66"/>
        <end position="278"/>
    </location>
</feature>
<keyword evidence="3" id="KW-1003">Cell membrane</keyword>
<dbReference type="InterPro" id="IPR000515">
    <property type="entry name" value="MetI-like"/>
</dbReference>
<evidence type="ECO:0000259" key="8">
    <source>
        <dbReference type="PROSITE" id="PS50928"/>
    </source>
</evidence>
<keyword evidence="5 7" id="KW-1133">Transmembrane helix</keyword>
<feature type="transmembrane region" description="Helical" evidence="7">
    <location>
        <begin position="103"/>
        <end position="123"/>
    </location>
</feature>
<dbReference type="PANTHER" id="PTHR30193">
    <property type="entry name" value="ABC TRANSPORTER PERMEASE PROTEIN"/>
    <property type="match status" value="1"/>
</dbReference>
<gene>
    <name evidence="9" type="ORF">EDM56_17285</name>
</gene>
<protein>
    <submittedName>
        <fullName evidence="9">Sugar ABC transporter permease</fullName>
    </submittedName>
</protein>
<evidence type="ECO:0000256" key="4">
    <source>
        <dbReference type="ARBA" id="ARBA00022692"/>
    </source>
</evidence>
<feature type="transmembrane region" description="Helical" evidence="7">
    <location>
        <begin position="151"/>
        <end position="176"/>
    </location>
</feature>
<evidence type="ECO:0000256" key="5">
    <source>
        <dbReference type="ARBA" id="ARBA00022989"/>
    </source>
</evidence>
<dbReference type="GO" id="GO:0055085">
    <property type="term" value="P:transmembrane transport"/>
    <property type="evidence" value="ECO:0007669"/>
    <property type="project" value="InterPro"/>
</dbReference>
<keyword evidence="10" id="KW-1185">Reference proteome</keyword>